<reference evidence="2" key="1">
    <citation type="submission" date="2022-10" db="EMBL/GenBank/DDBJ databases">
        <title>Culturing micro-colonial fungi from biological soil crusts in the Mojave desert and describing Neophaeococcomyces mojavensis, and introducing the new genera and species Taxawa tesnikishii.</title>
        <authorList>
            <person name="Kurbessoian T."/>
            <person name="Stajich J.E."/>
        </authorList>
    </citation>
    <scope>NUCLEOTIDE SEQUENCE</scope>
    <source>
        <strain evidence="2">TK_41</strain>
    </source>
</reference>
<evidence type="ECO:0000313" key="3">
    <source>
        <dbReference type="Proteomes" id="UP001172673"/>
    </source>
</evidence>
<dbReference type="AlphaFoldDB" id="A0AA38WZ78"/>
<proteinExistence type="predicted"/>
<dbReference type="Proteomes" id="UP001172673">
    <property type="component" value="Unassembled WGS sequence"/>
</dbReference>
<feature type="region of interest" description="Disordered" evidence="1">
    <location>
        <begin position="26"/>
        <end position="71"/>
    </location>
</feature>
<evidence type="ECO:0000313" key="2">
    <source>
        <dbReference type="EMBL" id="KAJ9603869.1"/>
    </source>
</evidence>
<name>A0AA38WZ78_9EURO</name>
<gene>
    <name evidence="2" type="ORF">H2200_011390</name>
</gene>
<evidence type="ECO:0000256" key="1">
    <source>
        <dbReference type="SAM" id="MobiDB-lite"/>
    </source>
</evidence>
<feature type="compositionally biased region" description="Polar residues" evidence="1">
    <location>
        <begin position="26"/>
        <end position="39"/>
    </location>
</feature>
<keyword evidence="3" id="KW-1185">Reference proteome</keyword>
<comment type="caution">
    <text evidence="2">The sequence shown here is derived from an EMBL/GenBank/DDBJ whole genome shotgun (WGS) entry which is preliminary data.</text>
</comment>
<evidence type="ECO:0008006" key="4">
    <source>
        <dbReference type="Google" id="ProtNLM"/>
    </source>
</evidence>
<organism evidence="2 3">
    <name type="scientific">Cladophialophora chaetospira</name>
    <dbReference type="NCBI Taxonomy" id="386627"/>
    <lineage>
        <taxon>Eukaryota</taxon>
        <taxon>Fungi</taxon>
        <taxon>Dikarya</taxon>
        <taxon>Ascomycota</taxon>
        <taxon>Pezizomycotina</taxon>
        <taxon>Eurotiomycetes</taxon>
        <taxon>Chaetothyriomycetidae</taxon>
        <taxon>Chaetothyriales</taxon>
        <taxon>Herpotrichiellaceae</taxon>
        <taxon>Cladophialophora</taxon>
    </lineage>
</organism>
<sequence length="405" mass="46014">MSYLYVAPITIPVTTTSLLAKSTLCSNKKNPTKSTSHPNQEAADKDLAEPQTFSEKLQPDPSPLKPAAMASSPPSRSFAFMDLPVELRTEVFDCFAQLPEHMESVVPEQRIVGLEEWCAKMEAHRAVLKERRAISITRSSLLFVSRQFNIEWAPIWFRSTDIIVHGPKLDYWGPTPCSSDRESRIGRELELETFFNVASHRSLSNVRRLRFDASIHHDLVPSMVATTVNWPALRRFADILQHHRGSLPLLQEVEMYARHRWNVGINKSAVWNRTHHLSPQKAWSVVSEDGKWEEIEALLVGASLKGWNTTRNLNLRWSGAGFHDADTVHIHITKPTGTEKGGATASNPSPKIVLRYMDLHEALSLHIRDFGSHIDYVDLGRYPGFNQDELDADWERQKAAKCRER</sequence>
<dbReference type="EMBL" id="JAPDRK010000020">
    <property type="protein sequence ID" value="KAJ9603869.1"/>
    <property type="molecule type" value="Genomic_DNA"/>
</dbReference>
<protein>
    <recommendedName>
        <fullName evidence="4">F-box domain-containing protein</fullName>
    </recommendedName>
</protein>
<accession>A0AA38WZ78</accession>